<dbReference type="InterPro" id="IPR031314">
    <property type="entry name" value="DNK_dom"/>
</dbReference>
<dbReference type="Pfam" id="PF01712">
    <property type="entry name" value="dNK"/>
    <property type="match status" value="1"/>
</dbReference>
<dbReference type="PANTHER" id="PTHR10513:SF35">
    <property type="entry name" value="DEOXYADENOSINE KINASE"/>
    <property type="match status" value="1"/>
</dbReference>
<comment type="caution">
    <text evidence="2">The sequence shown here is derived from an EMBL/GenBank/DDBJ whole genome shotgun (WGS) entry which is preliminary data.</text>
</comment>
<dbReference type="CDD" id="cd01673">
    <property type="entry name" value="dNK"/>
    <property type="match status" value="1"/>
</dbReference>
<feature type="domain" description="Deoxynucleoside kinase" evidence="1">
    <location>
        <begin position="3"/>
        <end position="200"/>
    </location>
</feature>
<dbReference type="GO" id="GO:0016301">
    <property type="term" value="F:kinase activity"/>
    <property type="evidence" value="ECO:0007669"/>
    <property type="project" value="UniProtKB-KW"/>
</dbReference>
<proteinExistence type="predicted"/>
<sequence>MHIAITGNIGAGKTTLAEKLAAYYGWEVFYEAVDGNPYLAPFYDDMEQWSFHLQIYFLNSRFEQVLKIQEQQELTIIQDRTIYEDAYIFAKNLYESGKMNEIDFNTYHSLFNTIMKAISPPDLMIYLKADVNKLVKQIKLRNRGFEQNIDPQYLVSLNGLYEDFKNQYNHGKFIEIDVNDIDFVKNPEDFDFIRNTLEKQVNIGKQLKI</sequence>
<evidence type="ECO:0000259" key="1">
    <source>
        <dbReference type="Pfam" id="PF01712"/>
    </source>
</evidence>
<accession>A0ABV7YT04</accession>
<keyword evidence="2" id="KW-0418">Kinase</keyword>
<protein>
    <submittedName>
        <fullName evidence="2">Deoxynucleoside kinase</fullName>
    </submittedName>
</protein>
<evidence type="ECO:0000313" key="3">
    <source>
        <dbReference type="Proteomes" id="UP001595616"/>
    </source>
</evidence>
<dbReference type="InterPro" id="IPR027417">
    <property type="entry name" value="P-loop_NTPase"/>
</dbReference>
<keyword evidence="2" id="KW-0808">Transferase</keyword>
<name>A0ABV7YT04_9BACT</name>
<dbReference type="EMBL" id="JBHRYQ010000001">
    <property type="protein sequence ID" value="MFC3809972.1"/>
    <property type="molecule type" value="Genomic_DNA"/>
</dbReference>
<evidence type="ECO:0000313" key="2">
    <source>
        <dbReference type="EMBL" id="MFC3809972.1"/>
    </source>
</evidence>
<gene>
    <name evidence="2" type="ORF">ACFOOI_04855</name>
</gene>
<dbReference type="InterPro" id="IPR002624">
    <property type="entry name" value="DCK/DGK"/>
</dbReference>
<dbReference type="SUPFAM" id="SSF52540">
    <property type="entry name" value="P-loop containing nucleoside triphosphate hydrolases"/>
    <property type="match status" value="1"/>
</dbReference>
<organism evidence="2 3">
    <name type="scientific">Lacihabitans lacunae</name>
    <dbReference type="NCBI Taxonomy" id="1028214"/>
    <lineage>
        <taxon>Bacteria</taxon>
        <taxon>Pseudomonadati</taxon>
        <taxon>Bacteroidota</taxon>
        <taxon>Cytophagia</taxon>
        <taxon>Cytophagales</taxon>
        <taxon>Leadbetterellaceae</taxon>
        <taxon>Lacihabitans</taxon>
    </lineage>
</organism>
<dbReference type="PIRSF" id="PIRSF000705">
    <property type="entry name" value="DNK"/>
    <property type="match status" value="1"/>
</dbReference>
<keyword evidence="3" id="KW-1185">Reference proteome</keyword>
<reference evidence="3" key="1">
    <citation type="journal article" date="2019" name="Int. J. Syst. Evol. Microbiol.">
        <title>The Global Catalogue of Microorganisms (GCM) 10K type strain sequencing project: providing services to taxonomists for standard genome sequencing and annotation.</title>
        <authorList>
            <consortium name="The Broad Institute Genomics Platform"/>
            <consortium name="The Broad Institute Genome Sequencing Center for Infectious Disease"/>
            <person name="Wu L."/>
            <person name="Ma J."/>
        </authorList>
    </citation>
    <scope>NUCLEOTIDE SEQUENCE [LARGE SCALE GENOMIC DNA]</scope>
    <source>
        <strain evidence="3">CECT 7956</strain>
    </source>
</reference>
<dbReference type="InterPro" id="IPR050566">
    <property type="entry name" value="Deoxyribonucleoside_kinase"/>
</dbReference>
<dbReference type="Gene3D" id="3.40.50.300">
    <property type="entry name" value="P-loop containing nucleotide triphosphate hydrolases"/>
    <property type="match status" value="1"/>
</dbReference>
<dbReference type="Proteomes" id="UP001595616">
    <property type="component" value="Unassembled WGS sequence"/>
</dbReference>
<dbReference type="PANTHER" id="PTHR10513">
    <property type="entry name" value="DEOXYNUCLEOSIDE KINASE"/>
    <property type="match status" value="1"/>
</dbReference>
<dbReference type="RefSeq" id="WP_379835672.1">
    <property type="nucleotide sequence ID" value="NZ_JBHRYQ010000001.1"/>
</dbReference>